<evidence type="ECO:0000313" key="1">
    <source>
        <dbReference type="EMBL" id="KAE9386584.1"/>
    </source>
</evidence>
<sequence>MLKSAACQLQLCCAAQSHPWPIPKTACFIASEADKAGDEEVDHNGYSDGETNYMNWRIGEQKHQTAQLIL</sequence>
<name>A0A6A4GN20_9AGAR</name>
<reference evidence="1" key="1">
    <citation type="journal article" date="2019" name="Environ. Microbiol.">
        <title>Fungal ecological strategies reflected in gene transcription - a case study of two litter decomposers.</title>
        <authorList>
            <person name="Barbi F."/>
            <person name="Kohler A."/>
            <person name="Barry K."/>
            <person name="Baskaran P."/>
            <person name="Daum C."/>
            <person name="Fauchery L."/>
            <person name="Ihrmark K."/>
            <person name="Kuo A."/>
            <person name="LaButti K."/>
            <person name="Lipzen A."/>
            <person name="Morin E."/>
            <person name="Grigoriev I.V."/>
            <person name="Henrissat B."/>
            <person name="Lindahl B."/>
            <person name="Martin F."/>
        </authorList>
    </citation>
    <scope>NUCLEOTIDE SEQUENCE</scope>
    <source>
        <strain evidence="1">JB14</strain>
    </source>
</reference>
<dbReference type="Proteomes" id="UP000799118">
    <property type="component" value="Unassembled WGS sequence"/>
</dbReference>
<dbReference type="AlphaFoldDB" id="A0A6A4GN20"/>
<accession>A0A6A4GN20</accession>
<keyword evidence="2" id="KW-1185">Reference proteome</keyword>
<organism evidence="1 2">
    <name type="scientific">Gymnopus androsaceus JB14</name>
    <dbReference type="NCBI Taxonomy" id="1447944"/>
    <lineage>
        <taxon>Eukaryota</taxon>
        <taxon>Fungi</taxon>
        <taxon>Dikarya</taxon>
        <taxon>Basidiomycota</taxon>
        <taxon>Agaricomycotina</taxon>
        <taxon>Agaricomycetes</taxon>
        <taxon>Agaricomycetidae</taxon>
        <taxon>Agaricales</taxon>
        <taxon>Marasmiineae</taxon>
        <taxon>Omphalotaceae</taxon>
        <taxon>Gymnopus</taxon>
    </lineage>
</organism>
<dbReference type="EMBL" id="ML769866">
    <property type="protein sequence ID" value="KAE9386584.1"/>
    <property type="molecule type" value="Genomic_DNA"/>
</dbReference>
<gene>
    <name evidence="1" type="ORF">BT96DRAFT_1005947</name>
</gene>
<proteinExistence type="predicted"/>
<protein>
    <submittedName>
        <fullName evidence="1">Uncharacterized protein</fullName>
    </submittedName>
</protein>
<evidence type="ECO:0000313" key="2">
    <source>
        <dbReference type="Proteomes" id="UP000799118"/>
    </source>
</evidence>